<keyword evidence="3" id="KW-0560">Oxidoreductase</keyword>
<sequence length="355" mass="39678">MSGISTYHLINAGRQAPSADNYQPWRFRVLGNTISVEYDIDRLKGTTFGPGEPATLLSVGGVLENMLQACGVLGLEVVCSRDGDSSAYFTLAVTSQDEAVSPASFTDHPLFKRHTNRFPYTPDPIPAEIIQEITGLREGTAQVKILDTPEQVKAIGILTRQASEVRFQNQEVHEWLARSLRYTKTEVEQGDGLDLATIPLPPGGRIFMRFLMDWKWMSRLNRLGVYKLMASLDAKLLAEAPTVIALLGGSTREEIIDAGRLLTRVWIDLNSKGIAVQPYYVISDQLQRRLEGKIPPHLRGQVDIIAEKVSDLLGLAQNQRLHMLLRIGYPTRDPVRSKRLPLSAVCREVPNHWEE</sequence>
<proteinExistence type="predicted"/>
<dbReference type="EMBL" id="OX458333">
    <property type="protein sequence ID" value="CAI8900270.1"/>
    <property type="molecule type" value="Genomic_DNA"/>
</dbReference>
<dbReference type="InterPro" id="IPR050627">
    <property type="entry name" value="Nitroreductase/BluB"/>
</dbReference>
<dbReference type="PANTHER" id="PTHR23026:SF90">
    <property type="entry name" value="IODOTYROSINE DEIODINASE 1"/>
    <property type="match status" value="1"/>
</dbReference>
<evidence type="ECO:0000313" key="4">
    <source>
        <dbReference type="EMBL" id="CAI8900270.1"/>
    </source>
</evidence>
<dbReference type="SUPFAM" id="SSF55469">
    <property type="entry name" value="FMN-dependent nitroreductase-like"/>
    <property type="match status" value="2"/>
</dbReference>
<keyword evidence="1" id="KW-0285">Flavoprotein</keyword>
<evidence type="ECO:0000256" key="2">
    <source>
        <dbReference type="ARBA" id="ARBA00022643"/>
    </source>
</evidence>
<keyword evidence="5" id="KW-1185">Reference proteome</keyword>
<reference evidence="4 5" key="1">
    <citation type="submission" date="2023-03" db="EMBL/GenBank/DDBJ databases">
        <authorList>
            <person name="Pearce D."/>
        </authorList>
    </citation>
    <scope>NUCLEOTIDE SEQUENCE [LARGE SCALE GENOMIC DNA]</scope>
    <source>
        <strain evidence="4">Msz</strain>
    </source>
</reference>
<evidence type="ECO:0008006" key="6">
    <source>
        <dbReference type="Google" id="ProtNLM"/>
    </source>
</evidence>
<dbReference type="Gene3D" id="3.40.109.10">
    <property type="entry name" value="NADH Oxidase"/>
    <property type="match status" value="1"/>
</dbReference>
<gene>
    <name evidence="4" type="ORF">MSZNOR_3425</name>
</gene>
<organism evidence="4 5">
    <name type="scientific">Methylocaldum szegediense</name>
    <dbReference type="NCBI Taxonomy" id="73780"/>
    <lineage>
        <taxon>Bacteria</taxon>
        <taxon>Pseudomonadati</taxon>
        <taxon>Pseudomonadota</taxon>
        <taxon>Gammaproteobacteria</taxon>
        <taxon>Methylococcales</taxon>
        <taxon>Methylococcaceae</taxon>
        <taxon>Methylocaldum</taxon>
    </lineage>
</organism>
<evidence type="ECO:0000256" key="3">
    <source>
        <dbReference type="ARBA" id="ARBA00023002"/>
    </source>
</evidence>
<name>A0ABM9I585_9GAMM</name>
<dbReference type="Proteomes" id="UP001162030">
    <property type="component" value="Chromosome"/>
</dbReference>
<evidence type="ECO:0000256" key="1">
    <source>
        <dbReference type="ARBA" id="ARBA00022630"/>
    </source>
</evidence>
<keyword evidence="2" id="KW-0288">FMN</keyword>
<protein>
    <recommendedName>
        <fullName evidence="6">Nitroreductase</fullName>
    </recommendedName>
</protein>
<dbReference type="PANTHER" id="PTHR23026">
    <property type="entry name" value="NADPH NITROREDUCTASE"/>
    <property type="match status" value="1"/>
</dbReference>
<evidence type="ECO:0000313" key="5">
    <source>
        <dbReference type="Proteomes" id="UP001162030"/>
    </source>
</evidence>
<dbReference type="InterPro" id="IPR000415">
    <property type="entry name" value="Nitroreductase-like"/>
</dbReference>
<accession>A0ABM9I585</accession>